<dbReference type="GO" id="GO:0034663">
    <property type="term" value="C:endoplasmic reticulum chaperone complex"/>
    <property type="evidence" value="ECO:0007669"/>
    <property type="project" value="TreeGrafter"/>
</dbReference>
<dbReference type="SUPFAM" id="SSF100934">
    <property type="entry name" value="Heat shock protein 70kD (HSP70), C-terminal subdomain"/>
    <property type="match status" value="1"/>
</dbReference>
<keyword evidence="1" id="KW-0547">Nucleotide-binding</keyword>
<feature type="chain" id="PRO_5024285776" evidence="5">
    <location>
        <begin position="30"/>
        <end position="977"/>
    </location>
</feature>
<dbReference type="Pfam" id="PF00012">
    <property type="entry name" value="HSP70"/>
    <property type="match status" value="1"/>
</dbReference>
<accession>A0A5N6KRL3</accession>
<comment type="caution">
    <text evidence="6">The sequence shown here is derived from an EMBL/GenBank/DDBJ whole genome shotgun (WGS) entry which is preliminary data.</text>
</comment>
<organism evidence="6 7">
    <name type="scientific">Carpinus fangiana</name>
    <dbReference type="NCBI Taxonomy" id="176857"/>
    <lineage>
        <taxon>Eukaryota</taxon>
        <taxon>Viridiplantae</taxon>
        <taxon>Streptophyta</taxon>
        <taxon>Embryophyta</taxon>
        <taxon>Tracheophyta</taxon>
        <taxon>Spermatophyta</taxon>
        <taxon>Magnoliopsida</taxon>
        <taxon>eudicotyledons</taxon>
        <taxon>Gunneridae</taxon>
        <taxon>Pentapetalae</taxon>
        <taxon>rosids</taxon>
        <taxon>fabids</taxon>
        <taxon>Fagales</taxon>
        <taxon>Betulaceae</taxon>
        <taxon>Carpinus</taxon>
    </lineage>
</organism>
<feature type="region of interest" description="Disordered" evidence="4">
    <location>
        <begin position="914"/>
        <end position="977"/>
    </location>
</feature>
<dbReference type="OrthoDB" id="10262720at2759"/>
<evidence type="ECO:0000256" key="4">
    <source>
        <dbReference type="SAM" id="MobiDB-lite"/>
    </source>
</evidence>
<dbReference type="Gene3D" id="3.90.640.10">
    <property type="entry name" value="Actin, Chain A, domain 4"/>
    <property type="match status" value="1"/>
</dbReference>
<feature type="compositionally biased region" description="Low complexity" evidence="4">
    <location>
        <begin position="837"/>
        <end position="850"/>
    </location>
</feature>
<evidence type="ECO:0000256" key="5">
    <source>
        <dbReference type="SAM" id="SignalP"/>
    </source>
</evidence>
<evidence type="ECO:0000313" key="6">
    <source>
        <dbReference type="EMBL" id="KAB8339286.1"/>
    </source>
</evidence>
<proteinExistence type="predicted"/>
<dbReference type="InterPro" id="IPR013126">
    <property type="entry name" value="Hsp_70_fam"/>
</dbReference>
<evidence type="ECO:0000256" key="1">
    <source>
        <dbReference type="ARBA" id="ARBA00022741"/>
    </source>
</evidence>
<dbReference type="EMBL" id="VIBQ01000010">
    <property type="protein sequence ID" value="KAB8339286.1"/>
    <property type="molecule type" value="Genomic_DNA"/>
</dbReference>
<keyword evidence="3" id="KW-0143">Chaperone</keyword>
<sequence length="977" mass="104317">MAPPGRRRGMSLFTFLVLSVLFLVQHASAAVIGIDIGTENIKAALVKPGIPLEIVLTKDSRRKEAATLAFKPSPDGSPQHDFPERLYGADASALAGRFPSDVFPNLKPLLGSLGDSQLPLGVYNKRYPAIGITPDTAGSLAVKSSSVSEGTFSVEELLSMQLKNIKENAETMAGKGHLVEDAVITVPAFYTSDERLAVVQAAELAGLNVMGLISDGMAVGLHYATSRTFPNIDSGEKPEYHMIYDMGAGSTTATILRFQARTIKTGGKRSKTNTTVQEVSVLGTDWDRQLGGDVLNDLIVEDMISQFVESKGAKAAGVREEALRKHGRTMSKLWKDAQKVRTVLSANTATQTSFEGLYEDVDFKYKLSRSDFEAKAAEFAGRVGTPISGALAAAKLDVSELDSVVLHGGAIRTPFVQKHLEGLTNDPAKLRSNVNSDEAAVFGAAFRAAGLSPSFRVKEINSADSANYAASLTWTSGSKERKQTIFTPTSVTGTTKQIPFNKLENFEVSIDQVVSESDSRPLYLVKATNVTASVNELIKSYGCEKDGIKTQLSARLNPFTTLPEIVSGSVSCESDQEKKKTMVDGVKGLFGFGDKKDKEDEELEVTDEASSTSTSVSSSTASSSSSSEKSKASKTPKVPVIKTHTIPLSLETTLLAGKRLEASALTALKDRLAAFDGSDAARRLREDLYNRLEGSTYRIRDLLEDASFVGASTTDQRTAISSLLSSTSEWLSSDGPTAVTEAIREKLNGLQDLVSPIRKRVEESTARPAAIKSLENAITSADSVVKIVKDSIEKAAESAASLAAAATETVSSVVEEVTEAASSAVGGDSDELDAEEAASSSSTSSAAKASETPDPPLYTAADLEIITELYDEVKQWLADKLALQNKLAASDEPAVLTKDLTKKAEQLQDITLSLLSRKVPRKPKASSSKKTSKKSKTKTSSASSSSTAAEAEETFEAPKVVKIEESTEEIPLKHEEL</sequence>
<keyword evidence="7" id="KW-1185">Reference proteome</keyword>
<feature type="region of interest" description="Disordered" evidence="4">
    <location>
        <begin position="599"/>
        <end position="638"/>
    </location>
</feature>
<dbReference type="CDD" id="cd10230">
    <property type="entry name" value="ASKHA_NBD_HSP70_HYOU1"/>
    <property type="match status" value="1"/>
</dbReference>
<dbReference type="AlphaFoldDB" id="A0A5N6KRL3"/>
<dbReference type="PANTHER" id="PTHR45639:SF3">
    <property type="entry name" value="HYPOXIA UP-REGULATED PROTEIN 1"/>
    <property type="match status" value="1"/>
</dbReference>
<dbReference type="GO" id="GO:0030968">
    <property type="term" value="P:endoplasmic reticulum unfolded protein response"/>
    <property type="evidence" value="ECO:0007669"/>
    <property type="project" value="TreeGrafter"/>
</dbReference>
<feature type="region of interest" description="Disordered" evidence="4">
    <location>
        <begin position="821"/>
        <end position="856"/>
    </location>
</feature>
<keyword evidence="2" id="KW-0067">ATP-binding</keyword>
<feature type="signal peptide" evidence="5">
    <location>
        <begin position="1"/>
        <end position="29"/>
    </location>
</feature>
<dbReference type="Gene3D" id="1.20.1270.10">
    <property type="match status" value="1"/>
</dbReference>
<dbReference type="InterPro" id="IPR043129">
    <property type="entry name" value="ATPase_NBD"/>
</dbReference>
<dbReference type="Gene3D" id="3.30.420.40">
    <property type="match status" value="2"/>
</dbReference>
<dbReference type="PANTHER" id="PTHR45639">
    <property type="entry name" value="HSC70CB, ISOFORM G-RELATED"/>
    <property type="match status" value="1"/>
</dbReference>
<dbReference type="FunFam" id="3.90.640.10:FF:000039">
    <property type="entry name" value="Hsp70 family chaperone Lhs1/Orp150"/>
    <property type="match status" value="1"/>
</dbReference>
<evidence type="ECO:0000313" key="7">
    <source>
        <dbReference type="Proteomes" id="UP000327013"/>
    </source>
</evidence>
<dbReference type="Gene3D" id="3.30.30.30">
    <property type="match status" value="1"/>
</dbReference>
<feature type="compositionally biased region" description="Basic and acidic residues" evidence="4">
    <location>
        <begin position="959"/>
        <end position="977"/>
    </location>
</feature>
<keyword evidence="5" id="KW-0732">Signal</keyword>
<dbReference type="Proteomes" id="UP000327013">
    <property type="component" value="Unassembled WGS sequence"/>
</dbReference>
<feature type="compositionally biased region" description="Low complexity" evidence="4">
    <location>
        <begin position="609"/>
        <end position="627"/>
    </location>
</feature>
<reference evidence="6 7" key="1">
    <citation type="submission" date="2019-06" db="EMBL/GenBank/DDBJ databases">
        <title>A chromosomal-level reference genome of Carpinus fangiana (Coryloideae, Betulaceae).</title>
        <authorList>
            <person name="Yang X."/>
            <person name="Wang Z."/>
            <person name="Zhang L."/>
            <person name="Hao G."/>
            <person name="Liu J."/>
            <person name="Yang Y."/>
        </authorList>
    </citation>
    <scope>NUCLEOTIDE SEQUENCE [LARGE SCALE GENOMIC DNA]</scope>
    <source>
        <strain evidence="6">Cfa_2016G</strain>
        <tissue evidence="6">Leaf</tissue>
    </source>
</reference>
<evidence type="ECO:0000256" key="3">
    <source>
        <dbReference type="ARBA" id="ARBA00023186"/>
    </source>
</evidence>
<evidence type="ECO:0000256" key="2">
    <source>
        <dbReference type="ARBA" id="ARBA00022840"/>
    </source>
</evidence>
<dbReference type="PRINTS" id="PR00301">
    <property type="entry name" value="HEATSHOCK70"/>
</dbReference>
<dbReference type="SUPFAM" id="SSF53067">
    <property type="entry name" value="Actin-like ATPase domain"/>
    <property type="match status" value="2"/>
</dbReference>
<dbReference type="GO" id="GO:0140662">
    <property type="term" value="F:ATP-dependent protein folding chaperone"/>
    <property type="evidence" value="ECO:0007669"/>
    <property type="project" value="InterPro"/>
</dbReference>
<dbReference type="InterPro" id="IPR029048">
    <property type="entry name" value="HSP70_C_sf"/>
</dbReference>
<gene>
    <name evidence="6" type="ORF">FH972_022219</name>
</gene>
<name>A0A5N6KRL3_9ROSI</name>
<feature type="compositionally biased region" description="Low complexity" evidence="4">
    <location>
        <begin position="938"/>
        <end position="949"/>
    </location>
</feature>
<protein>
    <submittedName>
        <fullName evidence="6">Uncharacterized protein</fullName>
    </submittedName>
</protein>
<dbReference type="GO" id="GO:0005524">
    <property type="term" value="F:ATP binding"/>
    <property type="evidence" value="ECO:0007669"/>
    <property type="project" value="UniProtKB-KW"/>
</dbReference>